<dbReference type="EMBL" id="AP019376">
    <property type="protein sequence ID" value="BBH87956.1"/>
    <property type="molecule type" value="Genomic_DNA"/>
</dbReference>
<sequence length="111" mass="12689">MSNMMEFEDTLRNCLQAVQSRFPTNLIEVNQDVLGERVFSLRYRSTLEVVAWLEHTDPALLEEPAKVVVSAQKCEIVLPGRSPHPAFWLYHRGNMPDRTEVHKAQGSQEAP</sequence>
<organism evidence="1">
    <name type="scientific">Thermosporothrix sp. COM3</name>
    <dbReference type="NCBI Taxonomy" id="2490863"/>
    <lineage>
        <taxon>Bacteria</taxon>
        <taxon>Bacillati</taxon>
        <taxon>Chloroflexota</taxon>
        <taxon>Ktedonobacteria</taxon>
        <taxon>Ktedonobacterales</taxon>
        <taxon>Thermosporotrichaceae</taxon>
        <taxon>Thermosporothrix</taxon>
    </lineage>
</organism>
<reference evidence="1" key="1">
    <citation type="submission" date="2018-12" db="EMBL/GenBank/DDBJ databases">
        <title>Novel natural products biosynthetic potential of the class Ktedonobacteria.</title>
        <authorList>
            <person name="Zheng Y."/>
            <person name="Saitou A."/>
            <person name="Wang C.M."/>
            <person name="Toyoda A."/>
            <person name="Minakuchi Y."/>
            <person name="Sekiguchi Y."/>
            <person name="Ueda K."/>
            <person name="Takano H."/>
            <person name="Sakai Y."/>
            <person name="Yokota A."/>
            <person name="Yabe S."/>
        </authorList>
    </citation>
    <scope>NUCLEOTIDE SEQUENCE</scope>
    <source>
        <strain evidence="1">COM3</strain>
    </source>
</reference>
<proteinExistence type="predicted"/>
<protein>
    <submittedName>
        <fullName evidence="1">Uncharacterized protein</fullName>
    </submittedName>
</protein>
<accession>A0A455SJP2</accession>
<name>A0A455SJP2_9CHLR</name>
<gene>
    <name evidence="1" type="ORF">KTC_27070</name>
</gene>
<evidence type="ECO:0000313" key="1">
    <source>
        <dbReference type="EMBL" id="BBH87956.1"/>
    </source>
</evidence>
<dbReference type="AlphaFoldDB" id="A0A455SJP2"/>